<dbReference type="EMBL" id="JAVRRA010001358">
    <property type="protein sequence ID" value="KAK5280545.1"/>
    <property type="molecule type" value="Genomic_DNA"/>
</dbReference>
<name>A0ABR0M4U7_9PEZI</name>
<gene>
    <name evidence="3" type="ORF">LTR16_006855</name>
</gene>
<feature type="non-terminal residue" evidence="3">
    <location>
        <position position="350"/>
    </location>
</feature>
<evidence type="ECO:0000259" key="1">
    <source>
        <dbReference type="Pfam" id="PF08755"/>
    </source>
</evidence>
<proteinExistence type="predicted"/>
<keyword evidence="4" id="KW-1185">Reference proteome</keyword>
<dbReference type="SUPFAM" id="SSF141255">
    <property type="entry name" value="YccV-like"/>
    <property type="match status" value="1"/>
</dbReference>
<sequence length="350" mass="39451">MFVLGQREGDLDDIATRLDQIARDVREQYPEFEELTPRKKALTLATYVRANELVGVREEAGYHALQNNFIGIALLGQEHTSLPLISVAIYCCVAERLGLRAQPCGFPWHVCATVRPPTGQDLEGIDVLTNEEPEPMYMDPWRKDTEVPVSDLKATLSQMGATPSSYATFLGEASTWELVLRTGRNIHNSIQNAHRQQPHLIAGGNPTPGSERVPVWASTFPDIDGSFYAMLWSHLLLGLQAGEDDGAAARTTRRRTYLPYITEHIQTDYQMDVPLMETHVLPLFRDLPEHSRLLETLEIVRTGDAQAKPIMRRDAKAHNVRFRIGMLFQHKRYGYEAVITGWDPQCSMGD</sequence>
<comment type="caution">
    <text evidence="3">The sequence shown here is derived from an EMBL/GenBank/DDBJ whole genome shotgun (WGS) entry which is preliminary data.</text>
</comment>
<dbReference type="Gene3D" id="2.30.30.390">
    <property type="entry name" value="Hemimethylated DNA-binding domain"/>
    <property type="match status" value="1"/>
</dbReference>
<dbReference type="InterPro" id="IPR032698">
    <property type="entry name" value="SirB1_N"/>
</dbReference>
<dbReference type="Proteomes" id="UP001357485">
    <property type="component" value="Unassembled WGS sequence"/>
</dbReference>
<evidence type="ECO:0000313" key="4">
    <source>
        <dbReference type="Proteomes" id="UP001357485"/>
    </source>
</evidence>
<dbReference type="Pfam" id="PF08755">
    <property type="entry name" value="YccV-like"/>
    <property type="match status" value="1"/>
</dbReference>
<dbReference type="Pfam" id="PF13369">
    <property type="entry name" value="Transglut_core2"/>
    <property type="match status" value="1"/>
</dbReference>
<evidence type="ECO:0000313" key="3">
    <source>
        <dbReference type="EMBL" id="KAK5280545.1"/>
    </source>
</evidence>
<dbReference type="InterPro" id="IPR036623">
    <property type="entry name" value="Hemimethylated_DNA-bd_sf"/>
</dbReference>
<feature type="domain" description="Protein SirB1 N-terminal" evidence="2">
    <location>
        <begin position="14"/>
        <end position="182"/>
    </location>
</feature>
<reference evidence="3 4" key="1">
    <citation type="submission" date="2023-08" db="EMBL/GenBank/DDBJ databases">
        <title>Black Yeasts Isolated from many extreme environments.</title>
        <authorList>
            <person name="Coleine C."/>
            <person name="Stajich J.E."/>
            <person name="Selbmann L."/>
        </authorList>
    </citation>
    <scope>NUCLEOTIDE SEQUENCE [LARGE SCALE GENOMIC DNA]</scope>
    <source>
        <strain evidence="3 4">CCFEE 536</strain>
    </source>
</reference>
<organism evidence="3 4">
    <name type="scientific">Cryomyces antarcticus</name>
    <dbReference type="NCBI Taxonomy" id="329879"/>
    <lineage>
        <taxon>Eukaryota</taxon>
        <taxon>Fungi</taxon>
        <taxon>Dikarya</taxon>
        <taxon>Ascomycota</taxon>
        <taxon>Pezizomycotina</taxon>
        <taxon>Dothideomycetes</taxon>
        <taxon>Dothideomycetes incertae sedis</taxon>
        <taxon>Cryomyces</taxon>
    </lineage>
</organism>
<dbReference type="PANTHER" id="PTHR31350:SF27">
    <property type="entry name" value="HEMIMETHYLATED DNA-BINDING DOMAIN-CONTAINING PROTEIN"/>
    <property type="match status" value="1"/>
</dbReference>
<accession>A0ABR0M4U7</accession>
<feature type="domain" description="Hemimethylated DNA-binding" evidence="1">
    <location>
        <begin position="320"/>
        <end position="349"/>
    </location>
</feature>
<evidence type="ECO:0008006" key="5">
    <source>
        <dbReference type="Google" id="ProtNLM"/>
    </source>
</evidence>
<dbReference type="InterPro" id="IPR011722">
    <property type="entry name" value="Hemimethylated_DNA-bd_dom"/>
</dbReference>
<dbReference type="PANTHER" id="PTHR31350">
    <property type="entry name" value="SI:DKEY-261L7.2"/>
    <property type="match status" value="1"/>
</dbReference>
<protein>
    <recommendedName>
        <fullName evidence="5">Protein SirB1 N-terminal domain-containing protein</fullName>
    </recommendedName>
</protein>
<evidence type="ECO:0000259" key="2">
    <source>
        <dbReference type="Pfam" id="PF13369"/>
    </source>
</evidence>